<feature type="signal peptide" evidence="1">
    <location>
        <begin position="1"/>
        <end position="16"/>
    </location>
</feature>
<feature type="chain" id="PRO_5039941803" description="IgGFc-binding protein N-terminal domain-containing protein" evidence="1">
    <location>
        <begin position="17"/>
        <end position="654"/>
    </location>
</feature>
<evidence type="ECO:0000256" key="1">
    <source>
        <dbReference type="SAM" id="SignalP"/>
    </source>
</evidence>
<organism evidence="2 3">
    <name type="scientific">Kipferlia bialata</name>
    <dbReference type="NCBI Taxonomy" id="797122"/>
    <lineage>
        <taxon>Eukaryota</taxon>
        <taxon>Metamonada</taxon>
        <taxon>Carpediemonas-like organisms</taxon>
        <taxon>Kipferlia</taxon>
    </lineage>
</organism>
<gene>
    <name evidence="2" type="ORF">KIPB_001295</name>
</gene>
<dbReference type="Proteomes" id="UP000265618">
    <property type="component" value="Unassembled WGS sequence"/>
</dbReference>
<comment type="caution">
    <text evidence="2">The sequence shown here is derived from an EMBL/GenBank/DDBJ whole genome shotgun (WGS) entry which is preliminary data.</text>
</comment>
<keyword evidence="3" id="KW-1185">Reference proteome</keyword>
<proteinExistence type="predicted"/>
<name>A0A9K3GFG5_9EUKA</name>
<dbReference type="EMBL" id="BDIP01000180">
    <property type="protein sequence ID" value="GIQ80490.1"/>
    <property type="molecule type" value="Genomic_DNA"/>
</dbReference>
<evidence type="ECO:0008006" key="4">
    <source>
        <dbReference type="Google" id="ProtNLM"/>
    </source>
</evidence>
<evidence type="ECO:0000313" key="2">
    <source>
        <dbReference type="EMBL" id="GIQ80490.1"/>
    </source>
</evidence>
<reference evidence="2 3" key="1">
    <citation type="journal article" date="2018" name="PLoS ONE">
        <title>The draft genome of Kipferlia bialata reveals reductive genome evolution in fornicate parasites.</title>
        <authorList>
            <person name="Tanifuji G."/>
            <person name="Takabayashi S."/>
            <person name="Kume K."/>
            <person name="Takagi M."/>
            <person name="Nakayama T."/>
            <person name="Kamikawa R."/>
            <person name="Inagaki Y."/>
            <person name="Hashimoto T."/>
        </authorList>
    </citation>
    <scope>NUCLEOTIDE SEQUENCE [LARGE SCALE GENOMIC DNA]</scope>
    <source>
        <strain evidence="2">NY0173</strain>
    </source>
</reference>
<dbReference type="AlphaFoldDB" id="A0A9K3GFG5"/>
<keyword evidence="1" id="KW-0732">Signal</keyword>
<accession>A0A9K3GFG5</accession>
<evidence type="ECO:0000313" key="3">
    <source>
        <dbReference type="Proteomes" id="UP000265618"/>
    </source>
</evidence>
<sequence>MQMLIALLCAVALAFSAPVVMQDAIAVQFKSTGPEVVKYYSFTTVDDLATTSFTLQTTGGYGSAYVCVGEYDSSTECIENYQDMVFANSWAEIKPGDGIAQVGTYGIAVMASTNTMVTLTAESHIHLEDNAPWNSVGTVSNFNGNVRYFSFFSCDNKDAIQISLLNDAVAGQKLYVSTDTGRPSSTTPGVESDDSFVKIDSADVVTPAYYYISVYSTQSLEGKDIQLMVSGETSRQLEMGVVMSDTVCQYEYCEEEYAILDFDSTRPTTIISYIDYSTGVTVIDEPDVSLWSSTTNPVDPEDCDFESAEGIITFPGNFYNAGDNIYVMAASHYQKHWPIGDVATVPYKILASQDTSVMMPSTQSTWAATYASADGTYGDVHLAIPMRQANEVIPQSESTPVNIDYVFAATQDRNMSGDSFDFAVFLEPEQNHRDSHSIAWHANEVDYMGYQGKQLRISMEDTNIVEYGMYFAALSAMPHDTAASAAVSGQVYAAPQVELMENQPVTFQLEDGMMLSHYEFLADYADGIEVRVDPVYTTAVSNVKIYASQTLYIPTGANYDWISISEGTSEHLLVSTDDLVANKPVYITIEGAVSGSFDVVAGRIGTVAEELYDGIYNEMEFVTATDLHNFIFHPTATSFYDVIPSHSFISVKSW</sequence>
<protein>
    <recommendedName>
        <fullName evidence="4">IgGFc-binding protein N-terminal domain-containing protein</fullName>
    </recommendedName>
</protein>